<dbReference type="SUPFAM" id="SSF51971">
    <property type="entry name" value="Nucleotide-binding domain"/>
    <property type="match status" value="1"/>
</dbReference>
<dbReference type="PIRSF" id="PIRSF000189">
    <property type="entry name" value="D-aa_oxidase"/>
    <property type="match status" value="1"/>
</dbReference>
<reference evidence="8" key="1">
    <citation type="submission" date="2022-01" db="EMBL/GenBank/DDBJ databases">
        <authorList>
            <person name="King R."/>
        </authorList>
    </citation>
    <scope>NUCLEOTIDE SEQUENCE</scope>
</reference>
<dbReference type="GO" id="GO:0019478">
    <property type="term" value="P:D-amino acid catabolic process"/>
    <property type="evidence" value="ECO:0007669"/>
    <property type="project" value="TreeGrafter"/>
</dbReference>
<evidence type="ECO:0000313" key="9">
    <source>
        <dbReference type="Proteomes" id="UP001153636"/>
    </source>
</evidence>
<dbReference type="InterPro" id="IPR023209">
    <property type="entry name" value="DAO"/>
</dbReference>
<gene>
    <name evidence="8" type="ORF">PSYICH_LOCUS8388</name>
</gene>
<evidence type="ECO:0000259" key="7">
    <source>
        <dbReference type="Pfam" id="PF01266"/>
    </source>
</evidence>
<feature type="binding site" evidence="6">
    <location>
        <begin position="43"/>
        <end position="44"/>
    </location>
    <ligand>
        <name>FAD</name>
        <dbReference type="ChEBI" id="CHEBI:57692"/>
    </ligand>
</feature>
<feature type="domain" description="FAD dependent oxidoreductase" evidence="7">
    <location>
        <begin position="5"/>
        <end position="325"/>
    </location>
</feature>
<dbReference type="AlphaFoldDB" id="A0A9P0CYM4"/>
<keyword evidence="9" id="KW-1185">Reference proteome</keyword>
<evidence type="ECO:0000256" key="5">
    <source>
        <dbReference type="ARBA" id="ARBA00023002"/>
    </source>
</evidence>
<sequence>MTDLKVAVVGSGVIGLTTAIELQKSIRNANVSILSDGFNEDTTSWVAAGIFRPGGEFKGENKEITQKWIDDSWYYWKNIQDSRYGAEAGVTELSGYTFSNRSENAVRNPYIEKLVPIYRPATETELTSLCPQKWKFGSYYSTLLIENSIYLPWATEKFKADGGTVIHQRVDSLPSLGEKYDIVVNCAGLGSQTLCNDDELVPVRGQVIKVDAPWLKMFFYADSSTYIIPGFKSVTLGGCRELGSYDLNPDKYVSLGIRERCENLVPSLKGAREIRTLVGLRPYRKSVRVEKETKICMCGKKVKIVHHYGHGGYGVTAAPGTSLHAVRLVKEMWAGNSKL</sequence>
<organism evidence="8 9">
    <name type="scientific">Psylliodes chrysocephalus</name>
    <dbReference type="NCBI Taxonomy" id="3402493"/>
    <lineage>
        <taxon>Eukaryota</taxon>
        <taxon>Metazoa</taxon>
        <taxon>Ecdysozoa</taxon>
        <taxon>Arthropoda</taxon>
        <taxon>Hexapoda</taxon>
        <taxon>Insecta</taxon>
        <taxon>Pterygota</taxon>
        <taxon>Neoptera</taxon>
        <taxon>Endopterygota</taxon>
        <taxon>Coleoptera</taxon>
        <taxon>Polyphaga</taxon>
        <taxon>Cucujiformia</taxon>
        <taxon>Chrysomeloidea</taxon>
        <taxon>Chrysomelidae</taxon>
        <taxon>Galerucinae</taxon>
        <taxon>Alticini</taxon>
        <taxon>Psylliodes</taxon>
    </lineage>
</organism>
<dbReference type="Gene3D" id="3.30.9.10">
    <property type="entry name" value="D-Amino Acid Oxidase, subunit A, domain 2"/>
    <property type="match status" value="1"/>
</dbReference>
<evidence type="ECO:0000256" key="6">
    <source>
        <dbReference type="PIRSR" id="PIRSR000189-1"/>
    </source>
</evidence>
<protein>
    <recommendedName>
        <fullName evidence="7">FAD dependent oxidoreductase domain-containing protein</fullName>
    </recommendedName>
</protein>
<feature type="binding site" evidence="6">
    <location>
        <position position="281"/>
    </location>
    <ligand>
        <name>D-dopa</name>
        <dbReference type="ChEBI" id="CHEBI:149689"/>
    </ligand>
</feature>
<keyword evidence="3" id="KW-0285">Flavoprotein</keyword>
<dbReference type="InterPro" id="IPR006076">
    <property type="entry name" value="FAD-dep_OxRdtase"/>
</dbReference>
<feature type="binding site" evidence="6">
    <location>
        <position position="312"/>
    </location>
    <ligand>
        <name>D-dopa</name>
        <dbReference type="ChEBI" id="CHEBI:149689"/>
    </ligand>
</feature>
<evidence type="ECO:0000256" key="4">
    <source>
        <dbReference type="ARBA" id="ARBA00022827"/>
    </source>
</evidence>
<dbReference type="Proteomes" id="UP001153636">
    <property type="component" value="Chromosome 3"/>
</dbReference>
<dbReference type="PANTHER" id="PTHR11530:SF17">
    <property type="entry name" value="RE49860P"/>
    <property type="match status" value="1"/>
</dbReference>
<keyword evidence="5" id="KW-0560">Oxidoreductase</keyword>
<dbReference type="OrthoDB" id="2015447at2759"/>
<name>A0A9P0CYM4_9CUCU</name>
<keyword evidence="4 6" id="KW-0274">FAD</keyword>
<feature type="binding site" evidence="6">
    <location>
        <position position="226"/>
    </location>
    <ligand>
        <name>D-dopa</name>
        <dbReference type="ChEBI" id="CHEBI:149689"/>
    </ligand>
</feature>
<dbReference type="Gene3D" id="3.40.50.720">
    <property type="entry name" value="NAD(P)-binding Rossmann-like Domain"/>
    <property type="match status" value="1"/>
</dbReference>
<feature type="binding site" evidence="6">
    <location>
        <begin position="311"/>
        <end position="316"/>
    </location>
    <ligand>
        <name>FAD</name>
        <dbReference type="ChEBI" id="CHEBI:57692"/>
    </ligand>
</feature>
<dbReference type="GO" id="GO:0071949">
    <property type="term" value="F:FAD binding"/>
    <property type="evidence" value="ECO:0007669"/>
    <property type="project" value="InterPro"/>
</dbReference>
<evidence type="ECO:0000256" key="3">
    <source>
        <dbReference type="ARBA" id="ARBA00022630"/>
    </source>
</evidence>
<evidence type="ECO:0000256" key="1">
    <source>
        <dbReference type="ARBA" id="ARBA00001974"/>
    </source>
</evidence>
<dbReference type="Pfam" id="PF01266">
    <property type="entry name" value="DAO"/>
    <property type="match status" value="1"/>
</dbReference>
<evidence type="ECO:0000313" key="8">
    <source>
        <dbReference type="EMBL" id="CAH1108643.1"/>
    </source>
</evidence>
<evidence type="ECO:0000256" key="2">
    <source>
        <dbReference type="ARBA" id="ARBA00006730"/>
    </source>
</evidence>
<comment type="similarity">
    <text evidence="2">Belongs to the DAMOX/DASOX family.</text>
</comment>
<dbReference type="PANTHER" id="PTHR11530">
    <property type="entry name" value="D-AMINO ACID OXIDASE"/>
    <property type="match status" value="1"/>
</dbReference>
<comment type="cofactor">
    <cofactor evidence="1 6">
        <name>FAD</name>
        <dbReference type="ChEBI" id="CHEBI:57692"/>
    </cofactor>
</comment>
<dbReference type="GO" id="GO:0005737">
    <property type="term" value="C:cytoplasm"/>
    <property type="evidence" value="ECO:0007669"/>
    <property type="project" value="TreeGrafter"/>
</dbReference>
<dbReference type="GO" id="GO:0003884">
    <property type="term" value="F:D-amino-acid oxidase activity"/>
    <property type="evidence" value="ECO:0007669"/>
    <property type="project" value="InterPro"/>
</dbReference>
<proteinExistence type="inferred from homology"/>
<dbReference type="SUPFAM" id="SSF54373">
    <property type="entry name" value="FAD-linked reductases, C-terminal domain"/>
    <property type="match status" value="1"/>
</dbReference>
<feature type="binding site" evidence="6">
    <location>
        <position position="170"/>
    </location>
    <ligand>
        <name>FAD</name>
        <dbReference type="ChEBI" id="CHEBI:57692"/>
    </ligand>
</feature>
<accession>A0A9P0CYM4</accession>
<dbReference type="EMBL" id="OV651815">
    <property type="protein sequence ID" value="CAH1108643.1"/>
    <property type="molecule type" value="Genomic_DNA"/>
</dbReference>